<reference evidence="3" key="1">
    <citation type="journal article" date="2019" name="Int. J. Syst. Evol. Microbiol.">
        <title>The Global Catalogue of Microorganisms (GCM) 10K type strain sequencing project: providing services to taxonomists for standard genome sequencing and annotation.</title>
        <authorList>
            <consortium name="The Broad Institute Genomics Platform"/>
            <consortium name="The Broad Institute Genome Sequencing Center for Infectious Disease"/>
            <person name="Wu L."/>
            <person name="Ma J."/>
        </authorList>
    </citation>
    <scope>NUCLEOTIDE SEQUENCE [LARGE SCALE GENOMIC DNA]</scope>
    <source>
        <strain evidence="3">JCM 18304</strain>
    </source>
</reference>
<evidence type="ECO:0000256" key="1">
    <source>
        <dbReference type="SAM" id="Phobius"/>
    </source>
</evidence>
<feature type="transmembrane region" description="Helical" evidence="1">
    <location>
        <begin position="250"/>
        <end position="272"/>
    </location>
</feature>
<gene>
    <name evidence="2" type="ORF">GCM10023322_34090</name>
</gene>
<evidence type="ECO:0000313" key="3">
    <source>
        <dbReference type="Proteomes" id="UP001501570"/>
    </source>
</evidence>
<accession>A0ABP9RV99</accession>
<keyword evidence="1" id="KW-0472">Membrane</keyword>
<feature type="transmembrane region" description="Helical" evidence="1">
    <location>
        <begin position="89"/>
        <end position="108"/>
    </location>
</feature>
<feature type="transmembrane region" description="Helical" evidence="1">
    <location>
        <begin position="171"/>
        <end position="192"/>
    </location>
</feature>
<feature type="transmembrane region" description="Helical" evidence="1">
    <location>
        <begin position="199"/>
        <end position="217"/>
    </location>
</feature>
<dbReference type="Proteomes" id="UP001501570">
    <property type="component" value="Unassembled WGS sequence"/>
</dbReference>
<dbReference type="PANTHER" id="PTHR37305:SF1">
    <property type="entry name" value="MEMBRANE PROTEIN"/>
    <property type="match status" value="1"/>
</dbReference>
<keyword evidence="1" id="KW-1133">Transmembrane helix</keyword>
<sequence length="277" mass="29536">MTSLTSGAPLPPATGRAGLPGAVRSEWTKIRSVRSTMWSIGAMAAIAIGLNALINYLSIDRRWAAMPSPEQQNLIHHPLDQILGGPMSIAQFAVAVIGVMAISSEYATGMIRSTLQSQPRRLTMFTAKLAVLGGLMFVVGEAVSFGAFFVGKLVISPHIPVSLDDPGVLRAVFGAGLYITVLALFSFAFGLMVRHTAGAITAVLGLMLVISQLTGLLPDSWGRHVNAWMPTNAGSLIFQQHVDSKQLLTAWQGLAVFAGWAVLLLLCGAYLLRRRDA</sequence>
<name>A0ABP9RV99_9ACTN</name>
<dbReference type="RefSeq" id="WP_345630661.1">
    <property type="nucleotide sequence ID" value="NZ_BAABJQ010000008.1"/>
</dbReference>
<keyword evidence="1" id="KW-0812">Transmembrane</keyword>
<keyword evidence="3" id="KW-1185">Reference proteome</keyword>
<dbReference type="PANTHER" id="PTHR37305">
    <property type="entry name" value="INTEGRAL MEMBRANE PROTEIN-RELATED"/>
    <property type="match status" value="1"/>
</dbReference>
<protein>
    <submittedName>
        <fullName evidence="2">ABC transporter permease subunit</fullName>
    </submittedName>
</protein>
<feature type="transmembrane region" description="Helical" evidence="1">
    <location>
        <begin position="129"/>
        <end position="151"/>
    </location>
</feature>
<dbReference type="EMBL" id="BAABJQ010000008">
    <property type="protein sequence ID" value="GAA5186888.1"/>
    <property type="molecule type" value="Genomic_DNA"/>
</dbReference>
<feature type="transmembrane region" description="Helical" evidence="1">
    <location>
        <begin position="37"/>
        <end position="59"/>
    </location>
</feature>
<organism evidence="2 3">
    <name type="scientific">Rugosimonospora acidiphila</name>
    <dbReference type="NCBI Taxonomy" id="556531"/>
    <lineage>
        <taxon>Bacteria</taxon>
        <taxon>Bacillati</taxon>
        <taxon>Actinomycetota</taxon>
        <taxon>Actinomycetes</taxon>
        <taxon>Micromonosporales</taxon>
        <taxon>Micromonosporaceae</taxon>
        <taxon>Rugosimonospora</taxon>
    </lineage>
</organism>
<proteinExistence type="predicted"/>
<comment type="caution">
    <text evidence="2">The sequence shown here is derived from an EMBL/GenBank/DDBJ whole genome shotgun (WGS) entry which is preliminary data.</text>
</comment>
<evidence type="ECO:0000313" key="2">
    <source>
        <dbReference type="EMBL" id="GAA5186888.1"/>
    </source>
</evidence>